<reference evidence="8 9" key="1">
    <citation type="submission" date="2016-05" db="EMBL/GenBank/DDBJ databases">
        <title>Bacillus thuringiensis and Bacillus weihenstephanensis as novel biocontrol agents of wilt causing Verticillium species.</title>
        <authorList>
            <person name="Hollensteiner J."/>
            <person name="Wemheuer F."/>
            <person name="Harting R."/>
            <person name="Kolarzyk A."/>
            <person name="Diaz-Valerio S."/>
            <person name="Poehlein A."/>
            <person name="Brzuszkiewicz E."/>
            <person name="Nesemann K."/>
            <person name="Braus-Stromeyer S."/>
            <person name="Braus G."/>
            <person name="Daniel R."/>
            <person name="Liesegang H."/>
        </authorList>
    </citation>
    <scope>NUCLEOTIDE SEQUENCE [LARGE SCALE GENOMIC DNA]</scope>
    <source>
        <strain evidence="8 9">GOE8</strain>
    </source>
</reference>
<organism evidence="8 9">
    <name type="scientific">Bacillus mycoides</name>
    <dbReference type="NCBI Taxonomy" id="1405"/>
    <lineage>
        <taxon>Bacteria</taxon>
        <taxon>Bacillati</taxon>
        <taxon>Bacillota</taxon>
        <taxon>Bacilli</taxon>
        <taxon>Bacillales</taxon>
        <taxon>Bacillaceae</taxon>
        <taxon>Bacillus</taxon>
        <taxon>Bacillus cereus group</taxon>
    </lineage>
</organism>
<protein>
    <submittedName>
        <fullName evidence="8">Peptide ABC transporter permease</fullName>
    </submittedName>
</protein>
<accession>A0A1E8B1C7</accession>
<gene>
    <name evidence="8" type="ORF">BWGOE8_48260</name>
</gene>
<keyword evidence="4 6" id="KW-1133">Transmembrane helix</keyword>
<dbReference type="InterPro" id="IPR035906">
    <property type="entry name" value="MetI-like_sf"/>
</dbReference>
<dbReference type="Gene3D" id="1.10.3720.10">
    <property type="entry name" value="MetI-like"/>
    <property type="match status" value="1"/>
</dbReference>
<keyword evidence="2 6" id="KW-0813">Transport</keyword>
<evidence type="ECO:0000256" key="5">
    <source>
        <dbReference type="ARBA" id="ARBA00023136"/>
    </source>
</evidence>
<dbReference type="AlphaFoldDB" id="A0A1E8B1C7"/>
<dbReference type="InterPro" id="IPR000515">
    <property type="entry name" value="MetI-like"/>
</dbReference>
<feature type="transmembrane region" description="Helical" evidence="6">
    <location>
        <begin position="123"/>
        <end position="142"/>
    </location>
</feature>
<feature type="domain" description="ABC transmembrane type-1" evidence="7">
    <location>
        <begin position="81"/>
        <end position="292"/>
    </location>
</feature>
<dbReference type="SUPFAM" id="SSF161098">
    <property type="entry name" value="MetI-like"/>
    <property type="match status" value="1"/>
</dbReference>
<evidence type="ECO:0000256" key="4">
    <source>
        <dbReference type="ARBA" id="ARBA00022989"/>
    </source>
</evidence>
<dbReference type="PANTHER" id="PTHR43839">
    <property type="entry name" value="OPPC IN A BINDING PROTEIN-DEPENDENT TRANSPORT SYSTEM"/>
    <property type="match status" value="1"/>
</dbReference>
<dbReference type="PANTHER" id="PTHR43839:SF3">
    <property type="entry name" value="OLIGOPEPTIDE ABC TRANSPORTER, PERMEASE PROTEIN"/>
    <property type="match status" value="1"/>
</dbReference>
<evidence type="ECO:0000313" key="9">
    <source>
        <dbReference type="Proteomes" id="UP000175706"/>
    </source>
</evidence>
<proteinExistence type="inferred from homology"/>
<evidence type="ECO:0000259" key="7">
    <source>
        <dbReference type="PROSITE" id="PS50928"/>
    </source>
</evidence>
<dbReference type="GO" id="GO:0005886">
    <property type="term" value="C:plasma membrane"/>
    <property type="evidence" value="ECO:0007669"/>
    <property type="project" value="UniProtKB-SubCell"/>
</dbReference>
<dbReference type="CDD" id="cd06261">
    <property type="entry name" value="TM_PBP2"/>
    <property type="match status" value="1"/>
</dbReference>
<dbReference type="EMBL" id="LXLT01000065">
    <property type="protein sequence ID" value="OFD72470.1"/>
    <property type="molecule type" value="Genomic_DNA"/>
</dbReference>
<feature type="transmembrane region" description="Helical" evidence="6">
    <location>
        <begin position="154"/>
        <end position="173"/>
    </location>
</feature>
<dbReference type="PATRIC" id="fig|86662.25.peg.4947"/>
<dbReference type="RefSeq" id="WP_070145221.1">
    <property type="nucleotide sequence ID" value="NZ_LXLT01000065.1"/>
</dbReference>
<dbReference type="Proteomes" id="UP000175706">
    <property type="component" value="Unassembled WGS sequence"/>
</dbReference>
<comment type="similarity">
    <text evidence="6">Belongs to the binding-protein-dependent transport system permease family.</text>
</comment>
<evidence type="ECO:0000256" key="6">
    <source>
        <dbReference type="RuleBase" id="RU363032"/>
    </source>
</evidence>
<comment type="subcellular location">
    <subcellularLocation>
        <location evidence="6">Cell membrane</location>
        <topology evidence="6">Multi-pass membrane protein</topology>
    </subcellularLocation>
    <subcellularLocation>
        <location evidence="1">Membrane</location>
        <topology evidence="1">Multi-pass membrane protein</topology>
    </subcellularLocation>
</comment>
<feature type="transmembrane region" description="Helical" evidence="6">
    <location>
        <begin position="269"/>
        <end position="288"/>
    </location>
</feature>
<keyword evidence="5 6" id="KW-0472">Membrane</keyword>
<evidence type="ECO:0000256" key="1">
    <source>
        <dbReference type="ARBA" id="ARBA00004141"/>
    </source>
</evidence>
<dbReference type="Pfam" id="PF00528">
    <property type="entry name" value="BPD_transp_1"/>
    <property type="match status" value="1"/>
</dbReference>
<dbReference type="GO" id="GO:0055085">
    <property type="term" value="P:transmembrane transport"/>
    <property type="evidence" value="ECO:0007669"/>
    <property type="project" value="InterPro"/>
</dbReference>
<feature type="transmembrane region" description="Helical" evidence="6">
    <location>
        <begin position="73"/>
        <end position="102"/>
    </location>
</feature>
<evidence type="ECO:0000313" key="8">
    <source>
        <dbReference type="EMBL" id="OFD72470.1"/>
    </source>
</evidence>
<evidence type="ECO:0000256" key="3">
    <source>
        <dbReference type="ARBA" id="ARBA00022692"/>
    </source>
</evidence>
<feature type="transmembrane region" description="Helical" evidence="6">
    <location>
        <begin position="12"/>
        <end position="32"/>
    </location>
</feature>
<sequence length="341" mass="38908">MIYRNFGSKRFLCGVLYFVGIVVISYLITWFGKDLYMSKTIWLKDANGDVIAAAPFSPLTIPPLGTDRNGFNLFFQLLVGAKFTILFVFGVCVVQVFLGTILGVALAHTPSIVQNLFQKICKVYFFIPTVLWAILWMFPIMLHSQLTGFNMDIIIKQFVVLCFALLPAVILYVNQEINLFMKNEFVTTSKILGASKFRIIRKHIWLYLKEILVVLFLQQFVQLFTLLIHLAFFGILIGGRGVDYDTGKPFSLTNEWAGLIGLYKSEFLAAPWIVIAPLLFFTVSIFVLHMMIKGIKKEHGNSLYSMYKKTKNEPYVQRQEKKDIDKSLFIPVSSKSIEKGS</sequence>
<name>A0A1E8B1C7_BACMY</name>
<feature type="transmembrane region" description="Helical" evidence="6">
    <location>
        <begin position="211"/>
        <end position="237"/>
    </location>
</feature>
<comment type="caution">
    <text evidence="8">The sequence shown here is derived from an EMBL/GenBank/DDBJ whole genome shotgun (WGS) entry which is preliminary data.</text>
</comment>
<dbReference type="PROSITE" id="PS50928">
    <property type="entry name" value="ABC_TM1"/>
    <property type="match status" value="1"/>
</dbReference>
<keyword evidence="3 6" id="KW-0812">Transmembrane</keyword>
<evidence type="ECO:0000256" key="2">
    <source>
        <dbReference type="ARBA" id="ARBA00022448"/>
    </source>
</evidence>